<proteinExistence type="predicted"/>
<sequence>MKLFSSPLKTLSDAPGRSPHVSRFCSVPNISSSLHIELVPCLADNYAYILHDEDTGTVGVVDPSEAAPVMNALKKNGRNLTYILNTHRHYDHTGGNLELKDKYGAKVSGVGGVSSLFCPFVMINCTLCNLALYLGGWSV</sequence>
<dbReference type="OrthoDB" id="515692at2759"/>
<dbReference type="AlphaFoldDB" id="A0A6J0NTC8"/>
<evidence type="ECO:0000313" key="3">
    <source>
        <dbReference type="RefSeq" id="XP_018487939.1"/>
    </source>
</evidence>
<evidence type="ECO:0000313" key="2">
    <source>
        <dbReference type="Proteomes" id="UP000504610"/>
    </source>
</evidence>
<accession>A0A6J0NTC8</accession>
<feature type="domain" description="Metallo-beta-lactamase" evidence="1">
    <location>
        <begin position="47"/>
        <end position="108"/>
    </location>
</feature>
<dbReference type="InterPro" id="IPR001279">
    <property type="entry name" value="Metallo-B-lactamas"/>
</dbReference>
<dbReference type="SUPFAM" id="SSF56281">
    <property type="entry name" value="Metallo-hydrolase/oxidoreductase"/>
    <property type="match status" value="1"/>
</dbReference>
<dbReference type="Proteomes" id="UP000504610">
    <property type="component" value="Chromosome 5"/>
</dbReference>
<name>A0A6J0NTC8_RAPSA</name>
<dbReference type="InterPro" id="IPR036866">
    <property type="entry name" value="RibonucZ/Hydroxyglut_hydro"/>
</dbReference>
<dbReference type="GeneID" id="108858520"/>
<dbReference type="GO" id="GO:0004416">
    <property type="term" value="F:hydroxyacylglutathione hydrolase activity"/>
    <property type="evidence" value="ECO:0007669"/>
    <property type="project" value="TreeGrafter"/>
</dbReference>
<reference evidence="3" key="2">
    <citation type="submission" date="2025-08" db="UniProtKB">
        <authorList>
            <consortium name="RefSeq"/>
        </authorList>
    </citation>
    <scope>IDENTIFICATION</scope>
    <source>
        <tissue evidence="3">Leaf</tissue>
    </source>
</reference>
<organism evidence="2 3">
    <name type="scientific">Raphanus sativus</name>
    <name type="common">Radish</name>
    <name type="synonym">Raphanus raphanistrum var. sativus</name>
    <dbReference type="NCBI Taxonomy" id="3726"/>
    <lineage>
        <taxon>Eukaryota</taxon>
        <taxon>Viridiplantae</taxon>
        <taxon>Streptophyta</taxon>
        <taxon>Embryophyta</taxon>
        <taxon>Tracheophyta</taxon>
        <taxon>Spermatophyta</taxon>
        <taxon>Magnoliopsida</taxon>
        <taxon>eudicotyledons</taxon>
        <taxon>Gunneridae</taxon>
        <taxon>Pentapetalae</taxon>
        <taxon>rosids</taxon>
        <taxon>malvids</taxon>
        <taxon>Brassicales</taxon>
        <taxon>Brassicaceae</taxon>
        <taxon>Brassiceae</taxon>
        <taxon>Raphanus</taxon>
    </lineage>
</organism>
<dbReference type="PANTHER" id="PTHR11935">
    <property type="entry name" value="BETA LACTAMASE DOMAIN"/>
    <property type="match status" value="1"/>
</dbReference>
<dbReference type="Gene3D" id="3.60.15.10">
    <property type="entry name" value="Ribonuclease Z/Hydroxyacylglutathione hydrolase-like"/>
    <property type="match status" value="1"/>
</dbReference>
<reference evidence="2" key="1">
    <citation type="journal article" date="2019" name="Database">
        <title>The radish genome database (RadishGD): an integrated information resource for radish genomics.</title>
        <authorList>
            <person name="Yu H.J."/>
            <person name="Baek S."/>
            <person name="Lee Y.J."/>
            <person name="Cho A."/>
            <person name="Mun J.H."/>
        </authorList>
    </citation>
    <scope>NUCLEOTIDE SEQUENCE [LARGE SCALE GENOMIC DNA]</scope>
    <source>
        <strain evidence="2">cv. WK10039</strain>
    </source>
</reference>
<dbReference type="RefSeq" id="XP_018487939.1">
    <property type="nucleotide sequence ID" value="XM_018632437.2"/>
</dbReference>
<keyword evidence="2" id="KW-1185">Reference proteome</keyword>
<gene>
    <name evidence="3" type="primary">LOC108858520</name>
</gene>
<dbReference type="PANTHER" id="PTHR11935:SF7">
    <property type="entry name" value="HYDROXYACYLGLUTATHIONE HYDROLASE 2, CHLOROPLASTIC-RELATED"/>
    <property type="match status" value="1"/>
</dbReference>
<dbReference type="Pfam" id="PF00753">
    <property type="entry name" value="Lactamase_B"/>
    <property type="match status" value="1"/>
</dbReference>
<protein>
    <submittedName>
        <fullName evidence="3">Probable hydroxyacylglutathione hydrolase 2, chloroplastic</fullName>
    </submittedName>
</protein>
<keyword evidence="3" id="KW-0378">Hydrolase</keyword>
<dbReference type="KEGG" id="rsz:108858520"/>
<evidence type="ECO:0000259" key="1">
    <source>
        <dbReference type="Pfam" id="PF00753"/>
    </source>
</evidence>